<feature type="compositionally biased region" description="Acidic residues" evidence="1">
    <location>
        <begin position="41"/>
        <end position="58"/>
    </location>
</feature>
<proteinExistence type="predicted"/>
<dbReference type="Proteomes" id="UP001059596">
    <property type="component" value="Unassembled WGS sequence"/>
</dbReference>
<evidence type="ECO:0000313" key="2">
    <source>
        <dbReference type="EMBL" id="KAI8034099.1"/>
    </source>
</evidence>
<dbReference type="EMBL" id="JAMKOV010000081">
    <property type="protein sequence ID" value="KAI8034099.1"/>
    <property type="molecule type" value="Genomic_DNA"/>
</dbReference>
<organism evidence="2 3">
    <name type="scientific">Drosophila gunungcola</name>
    <name type="common">fruit fly</name>
    <dbReference type="NCBI Taxonomy" id="103775"/>
    <lineage>
        <taxon>Eukaryota</taxon>
        <taxon>Metazoa</taxon>
        <taxon>Ecdysozoa</taxon>
        <taxon>Arthropoda</taxon>
        <taxon>Hexapoda</taxon>
        <taxon>Insecta</taxon>
        <taxon>Pterygota</taxon>
        <taxon>Neoptera</taxon>
        <taxon>Endopterygota</taxon>
        <taxon>Diptera</taxon>
        <taxon>Brachycera</taxon>
        <taxon>Muscomorpha</taxon>
        <taxon>Ephydroidea</taxon>
        <taxon>Drosophilidae</taxon>
        <taxon>Drosophila</taxon>
        <taxon>Sophophora</taxon>
    </lineage>
</organism>
<feature type="region of interest" description="Disordered" evidence="1">
    <location>
        <begin position="35"/>
        <end position="58"/>
    </location>
</feature>
<reference evidence="2" key="1">
    <citation type="journal article" date="2023" name="Genome Biol. Evol.">
        <title>Long-read-based Genome Assembly of Drosophila gunungcola Reveals Fewer Chemosensory Genes in Flower-breeding Species.</title>
        <authorList>
            <person name="Negi A."/>
            <person name="Liao B.Y."/>
            <person name="Yeh S.D."/>
        </authorList>
    </citation>
    <scope>NUCLEOTIDE SEQUENCE</scope>
    <source>
        <strain evidence="2">Sukarami</strain>
    </source>
</reference>
<evidence type="ECO:0000313" key="3">
    <source>
        <dbReference type="Proteomes" id="UP001059596"/>
    </source>
</evidence>
<gene>
    <name evidence="2" type="ORF">M5D96_013133</name>
</gene>
<dbReference type="AlphaFoldDB" id="A0A9Q0BJV5"/>
<name>A0A9Q0BJV5_9MUSC</name>
<accession>A0A9Q0BJV5</accession>
<comment type="caution">
    <text evidence="2">The sequence shown here is derived from an EMBL/GenBank/DDBJ whole genome shotgun (WGS) entry which is preliminary data.</text>
</comment>
<evidence type="ECO:0000256" key="1">
    <source>
        <dbReference type="SAM" id="MobiDB-lite"/>
    </source>
</evidence>
<keyword evidence="3" id="KW-1185">Reference proteome</keyword>
<protein>
    <submittedName>
        <fullName evidence="2">Uncharacterized protein</fullName>
    </submittedName>
</protein>
<sequence length="79" mass="8977">MMCRNRNLTFILSYTEIVDDGLVWDDSALTITINPMQTDGASEDSSESENSDSEDEEALKDGFAHINQLEWDNTNIFQQ</sequence>